<keyword evidence="11" id="KW-1185">Reference proteome</keyword>
<dbReference type="Gene3D" id="2.40.340.10">
    <property type="entry name" value="MoeA, C-terminal, domain IV"/>
    <property type="match status" value="1"/>
</dbReference>
<evidence type="ECO:0000259" key="9">
    <source>
        <dbReference type="SMART" id="SM00852"/>
    </source>
</evidence>
<protein>
    <recommendedName>
        <fullName evidence="7">Molybdopterin molybdenumtransferase</fullName>
        <ecNumber evidence="7">2.10.1.1</ecNumber>
    </recommendedName>
</protein>
<dbReference type="Pfam" id="PF00994">
    <property type="entry name" value="MoCF_biosynth"/>
    <property type="match status" value="1"/>
</dbReference>
<keyword evidence="4 7" id="KW-0500">Molybdenum</keyword>
<sequence length="437" mass="44109">MTPAPTGQDPWPHAARTVEQHAAAVLGLLDGITLDARFVPLEQAGGRVLAEDVVAGVQLPPFANAQMDGYAVRADELRDAHDDGEPTLPLTGAVPAGAAPPPLPAGTAAPIMTGAMIPAGADAVVPVEETDPARFPDWLTDADPQPPAGARVRFTAGAAATEPGRFVRPAGSDLARGAVALTAGTRVTPAAAGVLAALGRADVAVRRPLRVLLYSTGSEVVEPGLPLRPGQIHDANSAILRAALNACGTEVVTARLVADAPAALLSALDADVRDAAPDLVLSSGGISRGAFEVVKQSLGGRGVAFWSVAMQPGGPQGAGLLDVGGSRVPFLGFPGNPVSTLVSVEMFLRPALAARFGAPARPRFRAALAEPVTPLAGKQQIRRGTLTATAGGPVVRLVGGPSSHLLHAAATADVLVHLPVTAEPLGVGTPVTVTPLD</sequence>
<dbReference type="EMBL" id="BMJI01000001">
    <property type="protein sequence ID" value="GGC78364.1"/>
    <property type="molecule type" value="Genomic_DNA"/>
</dbReference>
<feature type="region of interest" description="Disordered" evidence="8">
    <location>
        <begin position="80"/>
        <end position="99"/>
    </location>
</feature>
<comment type="cofactor">
    <cofactor evidence="7">
        <name>Mg(2+)</name>
        <dbReference type="ChEBI" id="CHEBI:18420"/>
    </cofactor>
</comment>
<evidence type="ECO:0000313" key="10">
    <source>
        <dbReference type="EMBL" id="GGC78364.1"/>
    </source>
</evidence>
<dbReference type="PANTHER" id="PTHR10192:SF5">
    <property type="entry name" value="GEPHYRIN"/>
    <property type="match status" value="1"/>
</dbReference>
<feature type="domain" description="MoaB/Mog" evidence="9">
    <location>
        <begin position="212"/>
        <end position="354"/>
    </location>
</feature>
<dbReference type="SUPFAM" id="SSF63867">
    <property type="entry name" value="MoeA C-terminal domain-like"/>
    <property type="match status" value="1"/>
</dbReference>
<dbReference type="RefSeq" id="WP_188664747.1">
    <property type="nucleotide sequence ID" value="NZ_BMJI01000001.1"/>
</dbReference>
<dbReference type="Pfam" id="PF03453">
    <property type="entry name" value="MoeA_N"/>
    <property type="match status" value="1"/>
</dbReference>
<keyword evidence="7" id="KW-0460">Magnesium</keyword>
<evidence type="ECO:0000256" key="6">
    <source>
        <dbReference type="ARBA" id="ARBA00047317"/>
    </source>
</evidence>
<dbReference type="InterPro" id="IPR001453">
    <property type="entry name" value="MoaB/Mog_dom"/>
</dbReference>
<dbReference type="Proteomes" id="UP000597761">
    <property type="component" value="Unassembled WGS sequence"/>
</dbReference>
<keyword evidence="5 7" id="KW-0501">Molybdenum cofactor biosynthesis</keyword>
<comment type="catalytic activity">
    <reaction evidence="6">
        <text>adenylyl-molybdopterin + molybdate = Mo-molybdopterin + AMP + H(+)</text>
        <dbReference type="Rhea" id="RHEA:35047"/>
        <dbReference type="ChEBI" id="CHEBI:15378"/>
        <dbReference type="ChEBI" id="CHEBI:36264"/>
        <dbReference type="ChEBI" id="CHEBI:62727"/>
        <dbReference type="ChEBI" id="CHEBI:71302"/>
        <dbReference type="ChEBI" id="CHEBI:456215"/>
        <dbReference type="EC" id="2.10.1.1"/>
    </reaction>
</comment>
<comment type="function">
    <text evidence="1 7">Catalyzes the insertion of molybdate into adenylated molybdopterin with the concomitant release of AMP.</text>
</comment>
<evidence type="ECO:0000256" key="7">
    <source>
        <dbReference type="RuleBase" id="RU365090"/>
    </source>
</evidence>
<comment type="pathway">
    <text evidence="2 7">Cofactor biosynthesis; molybdopterin biosynthesis.</text>
</comment>
<evidence type="ECO:0000256" key="3">
    <source>
        <dbReference type="ARBA" id="ARBA00010763"/>
    </source>
</evidence>
<reference evidence="11" key="1">
    <citation type="journal article" date="2019" name="Int. J. Syst. Evol. Microbiol.">
        <title>The Global Catalogue of Microorganisms (GCM) 10K type strain sequencing project: providing services to taxonomists for standard genome sequencing and annotation.</title>
        <authorList>
            <consortium name="The Broad Institute Genomics Platform"/>
            <consortium name="The Broad Institute Genome Sequencing Center for Infectious Disease"/>
            <person name="Wu L."/>
            <person name="Ma J."/>
        </authorList>
    </citation>
    <scope>NUCLEOTIDE SEQUENCE [LARGE SCALE GENOMIC DNA]</scope>
    <source>
        <strain evidence="11">CGMCC 1.15480</strain>
    </source>
</reference>
<evidence type="ECO:0000256" key="4">
    <source>
        <dbReference type="ARBA" id="ARBA00022505"/>
    </source>
</evidence>
<dbReference type="SUPFAM" id="SSF53218">
    <property type="entry name" value="Molybdenum cofactor biosynthesis proteins"/>
    <property type="match status" value="1"/>
</dbReference>
<dbReference type="CDD" id="cd00887">
    <property type="entry name" value="MoeA"/>
    <property type="match status" value="1"/>
</dbReference>
<dbReference type="InterPro" id="IPR036135">
    <property type="entry name" value="MoeA_linker/N_sf"/>
</dbReference>
<proteinExistence type="inferred from homology"/>
<accession>A0ABQ1NN08</accession>
<evidence type="ECO:0000256" key="8">
    <source>
        <dbReference type="SAM" id="MobiDB-lite"/>
    </source>
</evidence>
<dbReference type="SUPFAM" id="SSF63882">
    <property type="entry name" value="MoeA N-terminal region -like"/>
    <property type="match status" value="1"/>
</dbReference>
<feature type="compositionally biased region" description="Low complexity" evidence="8">
    <location>
        <begin position="88"/>
        <end position="97"/>
    </location>
</feature>
<dbReference type="SMART" id="SM00852">
    <property type="entry name" value="MoCF_biosynth"/>
    <property type="match status" value="1"/>
</dbReference>
<dbReference type="InterPro" id="IPR005110">
    <property type="entry name" value="MoeA_linker/N"/>
</dbReference>
<dbReference type="InterPro" id="IPR038987">
    <property type="entry name" value="MoeA-like"/>
</dbReference>
<evidence type="ECO:0000256" key="5">
    <source>
        <dbReference type="ARBA" id="ARBA00023150"/>
    </source>
</evidence>
<dbReference type="Gene3D" id="3.90.105.10">
    <property type="entry name" value="Molybdopterin biosynthesis moea protein, domain 2"/>
    <property type="match status" value="1"/>
</dbReference>
<dbReference type="InterPro" id="IPR036425">
    <property type="entry name" value="MoaB/Mog-like_dom_sf"/>
</dbReference>
<name>A0ABQ1NN08_9MICC</name>
<evidence type="ECO:0000313" key="11">
    <source>
        <dbReference type="Proteomes" id="UP000597761"/>
    </source>
</evidence>
<keyword evidence="7" id="KW-0479">Metal-binding</keyword>
<dbReference type="EC" id="2.10.1.1" evidence="7"/>
<evidence type="ECO:0000256" key="2">
    <source>
        <dbReference type="ARBA" id="ARBA00005046"/>
    </source>
</evidence>
<comment type="similarity">
    <text evidence="3 7">Belongs to the MoeA family.</text>
</comment>
<gene>
    <name evidence="10" type="ORF">GCM10011512_01160</name>
</gene>
<dbReference type="NCBIfam" id="NF045515">
    <property type="entry name" value="Glp_gephyrin"/>
    <property type="match status" value="1"/>
</dbReference>
<comment type="caution">
    <text evidence="10">The sequence shown here is derived from an EMBL/GenBank/DDBJ whole genome shotgun (WGS) entry which is preliminary data.</text>
</comment>
<evidence type="ECO:0000256" key="1">
    <source>
        <dbReference type="ARBA" id="ARBA00002901"/>
    </source>
</evidence>
<dbReference type="Gene3D" id="2.170.190.11">
    <property type="entry name" value="Molybdopterin biosynthesis moea protein, domain 3"/>
    <property type="match status" value="1"/>
</dbReference>
<organism evidence="10 11">
    <name type="scientific">Tersicoccus solisilvae</name>
    <dbReference type="NCBI Taxonomy" id="1882339"/>
    <lineage>
        <taxon>Bacteria</taxon>
        <taxon>Bacillati</taxon>
        <taxon>Actinomycetota</taxon>
        <taxon>Actinomycetes</taxon>
        <taxon>Micrococcales</taxon>
        <taxon>Micrococcaceae</taxon>
        <taxon>Tersicoccus</taxon>
    </lineage>
</organism>
<dbReference type="PANTHER" id="PTHR10192">
    <property type="entry name" value="MOLYBDOPTERIN BIOSYNTHESIS PROTEIN"/>
    <property type="match status" value="1"/>
</dbReference>
<dbReference type="Gene3D" id="3.40.980.10">
    <property type="entry name" value="MoaB/Mog-like domain"/>
    <property type="match status" value="1"/>
</dbReference>
<dbReference type="Pfam" id="PF03454">
    <property type="entry name" value="MoeA_C"/>
    <property type="match status" value="1"/>
</dbReference>
<dbReference type="InterPro" id="IPR036688">
    <property type="entry name" value="MoeA_C_domain_IV_sf"/>
</dbReference>
<keyword evidence="7" id="KW-0808">Transferase</keyword>
<dbReference type="InterPro" id="IPR005111">
    <property type="entry name" value="MoeA_C_domain_IV"/>
</dbReference>